<feature type="region of interest" description="Disordered" evidence="1">
    <location>
        <begin position="71"/>
        <end position="92"/>
    </location>
</feature>
<name>A0A833ZX22_9CHIR</name>
<sequence>MRRRLFIGRDQWAARGSGAARAGPRGARALLVRSPAWAAGVFKVGRTPQEPDIRESPAALRRRLLRSRPAPLRRPYNPRQCPETVWSPQPPRCSAPESSVAVGATFSYSFFLNFFLFEHPRK</sequence>
<protein>
    <submittedName>
        <fullName evidence="2">Uncharacterized protein</fullName>
    </submittedName>
</protein>
<evidence type="ECO:0000256" key="1">
    <source>
        <dbReference type="SAM" id="MobiDB-lite"/>
    </source>
</evidence>
<dbReference type="Proteomes" id="UP000664940">
    <property type="component" value="Unassembled WGS sequence"/>
</dbReference>
<dbReference type="AlphaFoldDB" id="A0A833ZX22"/>
<evidence type="ECO:0000313" key="3">
    <source>
        <dbReference type="Proteomes" id="UP000664940"/>
    </source>
</evidence>
<accession>A0A833ZX22</accession>
<evidence type="ECO:0000313" key="2">
    <source>
        <dbReference type="EMBL" id="KAF6104118.1"/>
    </source>
</evidence>
<gene>
    <name evidence="2" type="ORF">HJG60_011165</name>
</gene>
<dbReference type="EMBL" id="JABVXQ010000006">
    <property type="protein sequence ID" value="KAF6104118.1"/>
    <property type="molecule type" value="Genomic_DNA"/>
</dbReference>
<organism evidence="2 3">
    <name type="scientific">Phyllostomus discolor</name>
    <name type="common">pale spear-nosed bat</name>
    <dbReference type="NCBI Taxonomy" id="89673"/>
    <lineage>
        <taxon>Eukaryota</taxon>
        <taxon>Metazoa</taxon>
        <taxon>Chordata</taxon>
        <taxon>Craniata</taxon>
        <taxon>Vertebrata</taxon>
        <taxon>Euteleostomi</taxon>
        <taxon>Mammalia</taxon>
        <taxon>Eutheria</taxon>
        <taxon>Laurasiatheria</taxon>
        <taxon>Chiroptera</taxon>
        <taxon>Yangochiroptera</taxon>
        <taxon>Phyllostomidae</taxon>
        <taxon>Phyllostominae</taxon>
        <taxon>Phyllostomus</taxon>
    </lineage>
</organism>
<proteinExistence type="predicted"/>
<comment type="caution">
    <text evidence="2">The sequence shown here is derived from an EMBL/GenBank/DDBJ whole genome shotgun (WGS) entry which is preliminary data.</text>
</comment>
<reference evidence="2 3" key="1">
    <citation type="journal article" date="2020" name="Nature">
        <title>Six reference-quality genomes reveal evolution of bat adaptations.</title>
        <authorList>
            <person name="Jebb D."/>
            <person name="Huang Z."/>
            <person name="Pippel M."/>
            <person name="Hughes G.M."/>
            <person name="Lavrichenko K."/>
            <person name="Devanna P."/>
            <person name="Winkler S."/>
            <person name="Jermiin L.S."/>
            <person name="Skirmuntt E.C."/>
            <person name="Katzourakis A."/>
            <person name="Burkitt-Gray L."/>
            <person name="Ray D.A."/>
            <person name="Sullivan K.A.M."/>
            <person name="Roscito J.G."/>
            <person name="Kirilenko B.M."/>
            <person name="Davalos L.M."/>
            <person name="Corthals A.P."/>
            <person name="Power M.L."/>
            <person name="Jones G."/>
            <person name="Ransome R.D."/>
            <person name="Dechmann D.K.N."/>
            <person name="Locatelli A.G."/>
            <person name="Puechmaille S.J."/>
            <person name="Fedrigo O."/>
            <person name="Jarvis E.D."/>
            <person name="Hiller M."/>
            <person name="Vernes S.C."/>
            <person name="Myers E.W."/>
            <person name="Teeling E.C."/>
        </authorList>
    </citation>
    <scope>NUCLEOTIDE SEQUENCE [LARGE SCALE GENOMIC DNA]</scope>
    <source>
        <strain evidence="2">Bat1K_MPI-CBG_1</strain>
    </source>
</reference>